<evidence type="ECO:0000256" key="2">
    <source>
        <dbReference type="ARBA" id="ARBA00022490"/>
    </source>
</evidence>
<dbReference type="EMBL" id="JAODUO010000403">
    <property type="protein sequence ID" value="KAK2181283.1"/>
    <property type="molecule type" value="Genomic_DNA"/>
</dbReference>
<dbReference type="PROSITE" id="PS50250">
    <property type="entry name" value="PCI"/>
    <property type="match status" value="1"/>
</dbReference>
<sequence>MSVPAFIDVVESEQVAELRSYLKEKGAEILEENSPDGLLRDITQVIEASSICWKDTGAEGELETVFNSIVSLILIVPLDQSEKLVVSFCEKLVKTQAADKKNAVRMRILSNLFHGLDEQSAHRYLVYMAMVKLAGQADLLHLINPSLSEIKSWVVMWDISNQKVQALLRALHEAFLECKQSEKATKMMIELLGTYTDDNASQARDDAYKCIVTCLGDPNTFIMDHLLALKPVKFLEGELIHDLLTIFISGRLSDYIKFYESHKDFVTSLGLSHEHNLQKMRLLTFMQMAEEKQEIYFDTIQDEMNLTSDDIEAYIIEVLRTKAVRAKIDHIAKKVVISSTTQRTFSRQQWQLIRDQLEAWQSNLSQVVSGLQSLSTQAH</sequence>
<dbReference type="HAMAP" id="MF_03012">
    <property type="entry name" value="eIF3m"/>
    <property type="match status" value="1"/>
</dbReference>
<comment type="subcellular location">
    <subcellularLocation>
        <location evidence="5">Cytoplasm</location>
    </subcellularLocation>
</comment>
<dbReference type="InterPro" id="IPR040750">
    <property type="entry name" value="eIF3m_C_helix"/>
</dbReference>
<dbReference type="Pfam" id="PF18005">
    <property type="entry name" value="eIF3m_C_helix"/>
    <property type="match status" value="1"/>
</dbReference>
<dbReference type="SMART" id="SM00088">
    <property type="entry name" value="PINT"/>
    <property type="match status" value="1"/>
</dbReference>
<gene>
    <name evidence="7" type="ORF">NP493_402g01000</name>
</gene>
<name>A0AAD9NUM4_RIDPI</name>
<dbReference type="GO" id="GO:0016282">
    <property type="term" value="C:eukaryotic 43S preinitiation complex"/>
    <property type="evidence" value="ECO:0007669"/>
    <property type="project" value="UniProtKB-UniRule"/>
</dbReference>
<comment type="subunit">
    <text evidence="5">Component of the eukaryotic translation initiation factor 3 (eIF-3) complex.</text>
</comment>
<comment type="similarity">
    <text evidence="5">Belongs to the eIF-3 subunit M family.</text>
</comment>
<dbReference type="Proteomes" id="UP001209878">
    <property type="component" value="Unassembled WGS sequence"/>
</dbReference>
<evidence type="ECO:0000256" key="5">
    <source>
        <dbReference type="HAMAP-Rule" id="MF_03012"/>
    </source>
</evidence>
<evidence type="ECO:0000259" key="6">
    <source>
        <dbReference type="PROSITE" id="PS50250"/>
    </source>
</evidence>
<reference evidence="7" key="1">
    <citation type="journal article" date="2023" name="Mol. Biol. Evol.">
        <title>Third-Generation Sequencing Reveals the Adaptive Role of the Epigenome in Three Deep-Sea Polychaetes.</title>
        <authorList>
            <person name="Perez M."/>
            <person name="Aroh O."/>
            <person name="Sun Y."/>
            <person name="Lan Y."/>
            <person name="Juniper S.K."/>
            <person name="Young C.R."/>
            <person name="Angers B."/>
            <person name="Qian P.Y."/>
        </authorList>
    </citation>
    <scope>NUCLEOTIDE SEQUENCE</scope>
    <source>
        <strain evidence="7">R07B-5</strain>
    </source>
</reference>
<dbReference type="Pfam" id="PF01399">
    <property type="entry name" value="PCI"/>
    <property type="match status" value="1"/>
</dbReference>
<evidence type="ECO:0000256" key="4">
    <source>
        <dbReference type="ARBA" id="ARBA00022917"/>
    </source>
</evidence>
<dbReference type="GO" id="GO:0001732">
    <property type="term" value="P:formation of cytoplasmic translation initiation complex"/>
    <property type="evidence" value="ECO:0007669"/>
    <property type="project" value="UniProtKB-UniRule"/>
</dbReference>
<dbReference type="PANTHER" id="PTHR15350">
    <property type="entry name" value="COP9 SIGNALOSOME COMPLEX SUBUNIT 7/DENDRITIC CELL PROTEIN GA17"/>
    <property type="match status" value="1"/>
</dbReference>
<dbReference type="AlphaFoldDB" id="A0AAD9NUM4"/>
<organism evidence="7 8">
    <name type="scientific">Ridgeia piscesae</name>
    <name type="common">Tubeworm</name>
    <dbReference type="NCBI Taxonomy" id="27915"/>
    <lineage>
        <taxon>Eukaryota</taxon>
        <taxon>Metazoa</taxon>
        <taxon>Spiralia</taxon>
        <taxon>Lophotrochozoa</taxon>
        <taxon>Annelida</taxon>
        <taxon>Polychaeta</taxon>
        <taxon>Sedentaria</taxon>
        <taxon>Canalipalpata</taxon>
        <taxon>Sabellida</taxon>
        <taxon>Siboglinidae</taxon>
        <taxon>Ridgeia</taxon>
    </lineage>
</organism>
<evidence type="ECO:0000256" key="1">
    <source>
        <dbReference type="ARBA" id="ARBA00008482"/>
    </source>
</evidence>
<keyword evidence="8" id="KW-1185">Reference proteome</keyword>
<protein>
    <recommendedName>
        <fullName evidence="5">Eukaryotic translation initiation factor 3 subunit M</fullName>
        <shortName evidence="5">eIF3m</shortName>
    </recommendedName>
</protein>
<proteinExistence type="inferred from homology"/>
<dbReference type="InterPro" id="IPR000717">
    <property type="entry name" value="PCI_dom"/>
</dbReference>
<keyword evidence="2 5" id="KW-0963">Cytoplasm</keyword>
<dbReference type="InterPro" id="IPR027528">
    <property type="entry name" value="eIF3m"/>
</dbReference>
<dbReference type="GO" id="GO:0071541">
    <property type="term" value="C:eukaryotic translation initiation factor 3 complex, eIF3m"/>
    <property type="evidence" value="ECO:0007669"/>
    <property type="project" value="UniProtKB-UniRule"/>
</dbReference>
<dbReference type="InterPro" id="IPR045237">
    <property type="entry name" value="COPS7/eIF3m"/>
</dbReference>
<comment type="caution">
    <text evidence="7">The sequence shown here is derived from an EMBL/GenBank/DDBJ whole genome shotgun (WGS) entry which is preliminary data.</text>
</comment>
<evidence type="ECO:0000313" key="7">
    <source>
        <dbReference type="EMBL" id="KAK2181283.1"/>
    </source>
</evidence>
<feature type="domain" description="PCI" evidence="6">
    <location>
        <begin position="180"/>
        <end position="342"/>
    </location>
</feature>
<keyword evidence="4 5" id="KW-0648">Protein biosynthesis</keyword>
<comment type="similarity">
    <text evidence="1">Belongs to the CSN7/EIF3M family. CSN7 subfamily.</text>
</comment>
<dbReference type="GO" id="GO:0033290">
    <property type="term" value="C:eukaryotic 48S preinitiation complex"/>
    <property type="evidence" value="ECO:0007669"/>
    <property type="project" value="UniProtKB-UniRule"/>
</dbReference>
<keyword evidence="3 5" id="KW-0396">Initiation factor</keyword>
<evidence type="ECO:0000313" key="8">
    <source>
        <dbReference type="Proteomes" id="UP001209878"/>
    </source>
</evidence>
<accession>A0AAD9NUM4</accession>
<dbReference type="PANTHER" id="PTHR15350:SF2">
    <property type="entry name" value="EUKARYOTIC TRANSLATION INITIATION FACTOR 3 SUBUNIT M"/>
    <property type="match status" value="1"/>
</dbReference>
<comment type="function">
    <text evidence="5">Component of the eukaryotic translation initiation factor 3 (eIF-3) complex, which is involved in protein synthesis of a specialized repertoire of mRNAs and, together with other initiation factors, stimulates binding of mRNA and methionyl-tRNAi to the 40S ribosome. The eIF-3 complex specifically targets and initiates translation of a subset of mRNAs involved in cell proliferation.</text>
</comment>
<evidence type="ECO:0000256" key="3">
    <source>
        <dbReference type="ARBA" id="ARBA00022540"/>
    </source>
</evidence>
<dbReference type="GO" id="GO:0003743">
    <property type="term" value="F:translation initiation factor activity"/>
    <property type="evidence" value="ECO:0007669"/>
    <property type="project" value="UniProtKB-UniRule"/>
</dbReference>